<evidence type="ECO:0000313" key="1">
    <source>
        <dbReference type="EMBL" id="KUK07732.1"/>
    </source>
</evidence>
<gene>
    <name evidence="1" type="ORF">XD48_0067</name>
</gene>
<reference evidence="2" key="1">
    <citation type="journal article" date="2015" name="MBio">
        <title>Genome-Resolved Metagenomic Analysis Reveals Roles for Candidate Phyla and Other Microbial Community Members in Biogeochemical Transformations in Oil Reservoirs.</title>
        <authorList>
            <person name="Hu P."/>
            <person name="Tom L."/>
            <person name="Singh A."/>
            <person name="Thomas B.C."/>
            <person name="Baker B.J."/>
            <person name="Piceno Y.M."/>
            <person name="Andersen G.L."/>
            <person name="Banfield J.F."/>
        </authorList>
    </citation>
    <scope>NUCLEOTIDE SEQUENCE [LARGE SCALE GENOMIC DNA]</scope>
</reference>
<name>A0A101E325_ARCFL</name>
<dbReference type="EMBL" id="LGEX01000001">
    <property type="protein sequence ID" value="KUK07732.1"/>
    <property type="molecule type" value="Genomic_DNA"/>
</dbReference>
<organism evidence="1 2">
    <name type="scientific">Archaeoglobus fulgidus</name>
    <dbReference type="NCBI Taxonomy" id="2234"/>
    <lineage>
        <taxon>Archaea</taxon>
        <taxon>Methanobacteriati</taxon>
        <taxon>Methanobacteriota</taxon>
        <taxon>Archaeoglobi</taxon>
        <taxon>Archaeoglobales</taxon>
        <taxon>Archaeoglobaceae</taxon>
        <taxon>Archaeoglobus</taxon>
    </lineage>
</organism>
<dbReference type="Proteomes" id="UP000054015">
    <property type="component" value="Unassembled WGS sequence"/>
</dbReference>
<comment type="caution">
    <text evidence="1">The sequence shown here is derived from an EMBL/GenBank/DDBJ whole genome shotgun (WGS) entry which is preliminary data.</text>
</comment>
<accession>A0A101E325</accession>
<sequence length="121" mass="14132">MFPEEYIKGGEDWLRAGRRRFLLLNVIYYLQNFAGKENGVGKEDISEFLEALREVNMEMYLSIIKPKIPLEATLNELLSDGLIVEMDEGKYGVNKEKIKSEKDLIYWRGAKRILDNVNQKM</sequence>
<proteinExistence type="predicted"/>
<dbReference type="PATRIC" id="fig|2234.7.peg.706"/>
<protein>
    <submittedName>
        <fullName evidence="1">Uncharacterized protein</fullName>
    </submittedName>
</protein>
<dbReference type="AlphaFoldDB" id="A0A101E325"/>
<evidence type="ECO:0000313" key="2">
    <source>
        <dbReference type="Proteomes" id="UP000054015"/>
    </source>
</evidence>